<dbReference type="PANTHER" id="PTHR30576:SF10">
    <property type="entry name" value="SLL5057 PROTEIN"/>
    <property type="match status" value="1"/>
</dbReference>
<keyword evidence="4 7" id="KW-0812">Transmembrane</keyword>
<dbReference type="Proteomes" id="UP000264062">
    <property type="component" value="Unassembled WGS sequence"/>
</dbReference>
<evidence type="ECO:0000256" key="4">
    <source>
        <dbReference type="ARBA" id="ARBA00022692"/>
    </source>
</evidence>
<reference evidence="9 10" key="1">
    <citation type="journal article" date="2018" name="Nat. Biotechnol.">
        <title>A standardized bacterial taxonomy based on genome phylogeny substantially revises the tree of life.</title>
        <authorList>
            <person name="Parks D.H."/>
            <person name="Chuvochina M."/>
            <person name="Waite D.W."/>
            <person name="Rinke C."/>
            <person name="Skarshewski A."/>
            <person name="Chaumeil P.A."/>
            <person name="Hugenholtz P."/>
        </authorList>
    </citation>
    <scope>NUCLEOTIDE SEQUENCE [LARGE SCALE GENOMIC DNA]</scope>
    <source>
        <strain evidence="9">UBA9956</strain>
    </source>
</reference>
<feature type="transmembrane region" description="Helical" evidence="7">
    <location>
        <begin position="47"/>
        <end position="66"/>
    </location>
</feature>
<evidence type="ECO:0000256" key="5">
    <source>
        <dbReference type="ARBA" id="ARBA00022989"/>
    </source>
</evidence>
<keyword evidence="3" id="KW-0808">Transferase</keyword>
<evidence type="ECO:0000259" key="8">
    <source>
        <dbReference type="Pfam" id="PF02397"/>
    </source>
</evidence>
<dbReference type="NCBIfam" id="TIGR03025">
    <property type="entry name" value="EPS_sugtrans"/>
    <property type="match status" value="1"/>
</dbReference>
<comment type="similarity">
    <text evidence="2">Belongs to the bacterial sugar transferase family.</text>
</comment>
<organism evidence="9 10">
    <name type="scientific">candidate division WOR-3 bacterium</name>
    <dbReference type="NCBI Taxonomy" id="2052148"/>
    <lineage>
        <taxon>Bacteria</taxon>
        <taxon>Bacteria division WOR-3</taxon>
    </lineage>
</organism>
<dbReference type="Pfam" id="PF02397">
    <property type="entry name" value="Bac_transf"/>
    <property type="match status" value="1"/>
</dbReference>
<dbReference type="Pfam" id="PF13727">
    <property type="entry name" value="CoA_binding_3"/>
    <property type="match status" value="1"/>
</dbReference>
<gene>
    <name evidence="9" type="ORF">DCW38_04925</name>
</gene>
<feature type="transmembrane region" description="Helical" evidence="7">
    <location>
        <begin position="108"/>
        <end position="127"/>
    </location>
</feature>
<evidence type="ECO:0000313" key="10">
    <source>
        <dbReference type="Proteomes" id="UP000264062"/>
    </source>
</evidence>
<dbReference type="AlphaFoldDB" id="A0A350HAE1"/>
<feature type="transmembrane region" description="Helical" evidence="7">
    <location>
        <begin position="274"/>
        <end position="298"/>
    </location>
</feature>
<sequence>MLLGNKREQTRISLVLLDLLMTIFAFATSLFIRMILVIDNNSFRMNFEYYILLFFLILLTWTILLSSKRDVQILPNKSFKEIVYDVTTVVFIGTIFILSITFLVKGFIISRLFVIIFSLTNVLFLVLERKMYQYYKITKYNKNEGLSDIVIIGRNQAFKQISQLIKSHRDWGVNLVAEYEIDTFNDDKARKIKSMPIDIIIFAGSKKDNEIIEKYLNLFTESGIKTMVNIDGMFNLNKNNFISTQSIFGFDFLEFSSNKNEPLLMYLKYFFDKVSAVILMILFSPGYILVSILILLFMGRPIFFLQERVGLNGKIFKMYKFRTMVKGAEEMTEKLTEKNEMTGPVFKIMVDPRITALGRLLRKYSIDETPQFFNILKGEMSFVGPRPPLLKEVKDYEFWHRRRLSMRPGLTCLWQISGRNEIDFTDWMYKDMEYIDKWSLVYDLAILLRTIPIVLKGKGI</sequence>
<evidence type="ECO:0000313" key="9">
    <source>
        <dbReference type="EMBL" id="HAV92507.1"/>
    </source>
</evidence>
<feature type="transmembrane region" description="Helical" evidence="7">
    <location>
        <begin position="12"/>
        <end position="35"/>
    </location>
</feature>
<comment type="subcellular location">
    <subcellularLocation>
        <location evidence="1">Membrane</location>
        <topology evidence="1">Multi-pass membrane protein</topology>
    </subcellularLocation>
</comment>
<proteinExistence type="inferred from homology"/>
<dbReference type="InterPro" id="IPR017475">
    <property type="entry name" value="EPS_sugar_tfrase"/>
</dbReference>
<dbReference type="GO" id="GO:0016780">
    <property type="term" value="F:phosphotransferase activity, for other substituted phosphate groups"/>
    <property type="evidence" value="ECO:0007669"/>
    <property type="project" value="TreeGrafter"/>
</dbReference>
<keyword evidence="5 7" id="KW-1133">Transmembrane helix</keyword>
<evidence type="ECO:0000256" key="7">
    <source>
        <dbReference type="SAM" id="Phobius"/>
    </source>
</evidence>
<protein>
    <recommendedName>
        <fullName evidence="8">Bacterial sugar transferase domain-containing protein</fullName>
    </recommendedName>
</protein>
<comment type="caution">
    <text evidence="9">The sequence shown here is derived from an EMBL/GenBank/DDBJ whole genome shotgun (WGS) entry which is preliminary data.</text>
</comment>
<dbReference type="InterPro" id="IPR003362">
    <property type="entry name" value="Bact_transf"/>
</dbReference>
<accession>A0A350HAE1</accession>
<keyword evidence="6 7" id="KW-0472">Membrane</keyword>
<evidence type="ECO:0000256" key="6">
    <source>
        <dbReference type="ARBA" id="ARBA00023136"/>
    </source>
</evidence>
<dbReference type="GO" id="GO:0016020">
    <property type="term" value="C:membrane"/>
    <property type="evidence" value="ECO:0007669"/>
    <property type="project" value="UniProtKB-SubCell"/>
</dbReference>
<dbReference type="PANTHER" id="PTHR30576">
    <property type="entry name" value="COLANIC BIOSYNTHESIS UDP-GLUCOSE LIPID CARRIER TRANSFERASE"/>
    <property type="match status" value="1"/>
</dbReference>
<evidence type="ECO:0000256" key="1">
    <source>
        <dbReference type="ARBA" id="ARBA00004141"/>
    </source>
</evidence>
<evidence type="ECO:0000256" key="3">
    <source>
        <dbReference type="ARBA" id="ARBA00022679"/>
    </source>
</evidence>
<feature type="transmembrane region" description="Helical" evidence="7">
    <location>
        <begin position="82"/>
        <end position="102"/>
    </location>
</feature>
<name>A0A350HAE1_UNCW3</name>
<evidence type="ECO:0000256" key="2">
    <source>
        <dbReference type="ARBA" id="ARBA00006464"/>
    </source>
</evidence>
<dbReference type="EMBL" id="DMZY01000143">
    <property type="protein sequence ID" value="HAV92507.1"/>
    <property type="molecule type" value="Genomic_DNA"/>
</dbReference>
<feature type="domain" description="Bacterial sugar transferase" evidence="8">
    <location>
        <begin position="268"/>
        <end position="456"/>
    </location>
</feature>